<dbReference type="Proteomes" id="UP001150581">
    <property type="component" value="Unassembled WGS sequence"/>
</dbReference>
<protein>
    <submittedName>
        <fullName evidence="1">Tryptophan--tRNA ligase, mitochondrial</fullName>
        <ecNumber evidence="1">6.1.1.2</ecNumber>
    </submittedName>
</protein>
<evidence type="ECO:0000313" key="1">
    <source>
        <dbReference type="EMBL" id="KAJ1886285.1"/>
    </source>
</evidence>
<keyword evidence="1" id="KW-0436">Ligase</keyword>
<accession>A0ACC1I348</accession>
<organism evidence="1 2">
    <name type="scientific">Kickxella alabastrina</name>
    <dbReference type="NCBI Taxonomy" id="61397"/>
    <lineage>
        <taxon>Eukaryota</taxon>
        <taxon>Fungi</taxon>
        <taxon>Fungi incertae sedis</taxon>
        <taxon>Zoopagomycota</taxon>
        <taxon>Kickxellomycotina</taxon>
        <taxon>Kickxellomycetes</taxon>
        <taxon>Kickxellales</taxon>
        <taxon>Kickxellaceae</taxon>
        <taxon>Kickxella</taxon>
    </lineage>
</organism>
<sequence length="359" mass="40070">MSAGVKVTKRVFSGIQPTGVPQLGNYLGTIKNWVSLQQENDTELFYSIVDLHALTVPRDPKQLRRETTEMAAALIACGIDPKRSVLFRQSAVPAHSQLHWVLGSITPVGWLNRMTQWKSKLHQQNAESEDAGSDEELQLNVHSSAAQGLLTGLFTYPVLMAADILLYRATHVPVGEDQVQHLELARDLAVHFNKTFKTKMFPLPTGMLTATKRVMSLKDPLRKMSKSDPNEQSRITLSDTDDQIVKKIKKAPTDAITGISFDPKTRPGVSNLLSIYAAMKDMDAQVAAVEMREMSNAHVKEMVAQAVIEGVAPIRQRMRELMDDPAYLDSILRDNEDRARETAENSWQEIAQRVGLVCR</sequence>
<comment type="caution">
    <text evidence="1">The sequence shown here is derived from an EMBL/GenBank/DDBJ whole genome shotgun (WGS) entry which is preliminary data.</text>
</comment>
<name>A0ACC1I348_9FUNG</name>
<proteinExistence type="predicted"/>
<keyword evidence="2" id="KW-1185">Reference proteome</keyword>
<evidence type="ECO:0000313" key="2">
    <source>
        <dbReference type="Proteomes" id="UP001150581"/>
    </source>
</evidence>
<gene>
    <name evidence="1" type="primary">MSW1_1</name>
    <name evidence="1" type="ORF">LPJ66_009707</name>
</gene>
<dbReference type="EMBL" id="JANBPG010002301">
    <property type="protein sequence ID" value="KAJ1886285.1"/>
    <property type="molecule type" value="Genomic_DNA"/>
</dbReference>
<reference evidence="1" key="1">
    <citation type="submission" date="2022-07" db="EMBL/GenBank/DDBJ databases">
        <title>Phylogenomic reconstructions and comparative analyses of Kickxellomycotina fungi.</title>
        <authorList>
            <person name="Reynolds N.K."/>
            <person name="Stajich J.E."/>
            <person name="Barry K."/>
            <person name="Grigoriev I.V."/>
            <person name="Crous P."/>
            <person name="Smith M.E."/>
        </authorList>
    </citation>
    <scope>NUCLEOTIDE SEQUENCE</scope>
    <source>
        <strain evidence="1">Benny 63K</strain>
    </source>
</reference>
<dbReference type="EC" id="6.1.1.2" evidence="1"/>